<dbReference type="CDD" id="cd00272">
    <property type="entry name" value="Chemokine_CC"/>
    <property type="match status" value="1"/>
</dbReference>
<evidence type="ECO:0000256" key="5">
    <source>
        <dbReference type="ARBA" id="ARBA00022729"/>
    </source>
</evidence>
<evidence type="ECO:0000256" key="2">
    <source>
        <dbReference type="ARBA" id="ARBA00010868"/>
    </source>
</evidence>
<dbReference type="PANTHER" id="PTHR12015">
    <property type="entry name" value="SMALL INDUCIBLE CYTOKINE A"/>
    <property type="match status" value="1"/>
</dbReference>
<accession>A0A8J7P232</accession>
<dbReference type="GO" id="GO:0008009">
    <property type="term" value="F:chemokine activity"/>
    <property type="evidence" value="ECO:0007669"/>
    <property type="project" value="InterPro"/>
</dbReference>
<dbReference type="Pfam" id="PF00048">
    <property type="entry name" value="IL8"/>
    <property type="match status" value="1"/>
</dbReference>
<evidence type="ECO:0000256" key="6">
    <source>
        <dbReference type="ARBA" id="ARBA00023157"/>
    </source>
</evidence>
<protein>
    <recommendedName>
        <fullName evidence="9">C-C motif chemokine</fullName>
    </recommendedName>
</protein>
<evidence type="ECO:0000313" key="11">
    <source>
        <dbReference type="EMBL" id="MBN3321871.1"/>
    </source>
</evidence>
<dbReference type="GO" id="GO:0006955">
    <property type="term" value="P:immune response"/>
    <property type="evidence" value="ECO:0007669"/>
    <property type="project" value="InterPro"/>
</dbReference>
<feature type="non-terminal residue" evidence="11">
    <location>
        <position position="72"/>
    </location>
</feature>
<proteinExistence type="inferred from homology"/>
<dbReference type="InterPro" id="IPR036048">
    <property type="entry name" value="Interleukin_8-like_sf"/>
</dbReference>
<evidence type="ECO:0000313" key="12">
    <source>
        <dbReference type="Proteomes" id="UP000736164"/>
    </source>
</evidence>
<dbReference type="InterPro" id="IPR039809">
    <property type="entry name" value="Chemokine_b/g/d"/>
</dbReference>
<keyword evidence="12" id="KW-1185">Reference proteome</keyword>
<reference evidence="11" key="1">
    <citation type="journal article" date="2021" name="Cell">
        <title>Tracing the genetic footprints of vertebrate landing in non-teleost ray-finned fishes.</title>
        <authorList>
            <person name="Bi X."/>
            <person name="Wang K."/>
            <person name="Yang L."/>
            <person name="Pan H."/>
            <person name="Jiang H."/>
            <person name="Wei Q."/>
            <person name="Fang M."/>
            <person name="Yu H."/>
            <person name="Zhu C."/>
            <person name="Cai Y."/>
            <person name="He Y."/>
            <person name="Gan X."/>
            <person name="Zeng H."/>
            <person name="Yu D."/>
            <person name="Zhu Y."/>
            <person name="Jiang H."/>
            <person name="Qiu Q."/>
            <person name="Yang H."/>
            <person name="Zhang Y.E."/>
            <person name="Wang W."/>
            <person name="Zhu M."/>
            <person name="He S."/>
            <person name="Zhang G."/>
        </authorList>
    </citation>
    <scope>NUCLEOTIDE SEQUENCE</scope>
    <source>
        <strain evidence="11">Allg_001</strain>
    </source>
</reference>
<evidence type="ECO:0000256" key="3">
    <source>
        <dbReference type="ARBA" id="ARBA00022514"/>
    </source>
</evidence>
<evidence type="ECO:0000259" key="10">
    <source>
        <dbReference type="SMART" id="SM00199"/>
    </source>
</evidence>
<dbReference type="Gene3D" id="2.40.50.40">
    <property type="match status" value="1"/>
</dbReference>
<dbReference type="FunFam" id="2.40.50.40:FF:000002">
    <property type="entry name" value="C-C motif chemokine"/>
    <property type="match status" value="1"/>
</dbReference>
<feature type="domain" description="Chemokine interleukin-8-like" evidence="10">
    <location>
        <begin position="8"/>
        <end position="66"/>
    </location>
</feature>
<comment type="caution">
    <text evidence="11">The sequence shown here is derived from an EMBL/GenBank/DDBJ whole genome shotgun (WGS) entry which is preliminary data.</text>
</comment>
<comment type="function">
    <text evidence="7">Monokine with inflammatory and chemokinetic properties. Binds to CCR1, CCR4 and CCR5. One of the major HIV-suppressive factors produced by CD8+ T-cells. Recombinant MIP-1-alpha induces a dose-dependent inhibition of different strains of HIV-1, HIV-2, and simian immunodeficiency virus (SIV).</text>
</comment>
<dbReference type="GO" id="GO:0005615">
    <property type="term" value="C:extracellular space"/>
    <property type="evidence" value="ECO:0007669"/>
    <property type="project" value="UniProtKB-KW"/>
</dbReference>
<dbReference type="InterPro" id="IPR001811">
    <property type="entry name" value="Chemokine_IL8-like_dom"/>
</dbReference>
<dbReference type="InterPro" id="IPR000827">
    <property type="entry name" value="Chemokine_CC_CS"/>
</dbReference>
<dbReference type="AlphaFoldDB" id="A0A8J7P232"/>
<evidence type="ECO:0000256" key="1">
    <source>
        <dbReference type="ARBA" id="ARBA00004613"/>
    </source>
</evidence>
<comment type="similarity">
    <text evidence="2 9">Belongs to the intercrine beta (chemokine CC) family.</text>
</comment>
<dbReference type="SMART" id="SM00199">
    <property type="entry name" value="SCY"/>
    <property type="match status" value="1"/>
</dbReference>
<dbReference type="PANTHER" id="PTHR12015:SF183">
    <property type="entry name" value="C-C MOTIF CHEMOKINE 3"/>
    <property type="match status" value="1"/>
</dbReference>
<sequence length="72" mass="8481">LSLDSNLPSECCFNYYPKRIFKRLVVNYELTRKDCSKKGVIFTSKKGYRICADPRIDWVKEVITYLDGKLLK</sequence>
<keyword evidence="5" id="KW-0732">Signal</keyword>
<keyword evidence="9" id="KW-0145">Chemotaxis</keyword>
<evidence type="ECO:0000256" key="9">
    <source>
        <dbReference type="RuleBase" id="RU361150"/>
    </source>
</evidence>
<evidence type="ECO:0000256" key="4">
    <source>
        <dbReference type="ARBA" id="ARBA00022525"/>
    </source>
</evidence>
<dbReference type="PROSITE" id="PS00472">
    <property type="entry name" value="SMALL_CYTOKINES_CC"/>
    <property type="match status" value="1"/>
</dbReference>
<comment type="subcellular location">
    <subcellularLocation>
        <location evidence="1 9">Secreted</location>
    </subcellularLocation>
</comment>
<keyword evidence="4 9" id="KW-0964">Secreted</keyword>
<comment type="subunit">
    <text evidence="8">Self-associates. Also heterodimer of MIP-1-alpha(4-69) and MIP-1-beta(3-69). Interacts with CCR1.</text>
</comment>
<feature type="non-terminal residue" evidence="11">
    <location>
        <position position="1"/>
    </location>
</feature>
<evidence type="ECO:0000256" key="8">
    <source>
        <dbReference type="ARBA" id="ARBA00046726"/>
    </source>
</evidence>
<keyword evidence="6" id="KW-1015">Disulfide bond</keyword>
<organism evidence="11 12">
    <name type="scientific">Atractosteus spatula</name>
    <name type="common">Alligator gar</name>
    <name type="synonym">Lepisosteus spatula</name>
    <dbReference type="NCBI Taxonomy" id="7917"/>
    <lineage>
        <taxon>Eukaryota</taxon>
        <taxon>Metazoa</taxon>
        <taxon>Chordata</taxon>
        <taxon>Craniata</taxon>
        <taxon>Vertebrata</taxon>
        <taxon>Euteleostomi</taxon>
        <taxon>Actinopterygii</taxon>
        <taxon>Neopterygii</taxon>
        <taxon>Holostei</taxon>
        <taxon>Semionotiformes</taxon>
        <taxon>Lepisosteidae</taxon>
        <taxon>Atractosteus</taxon>
    </lineage>
</organism>
<evidence type="ECO:0000256" key="7">
    <source>
        <dbReference type="ARBA" id="ARBA00044740"/>
    </source>
</evidence>
<dbReference type="EMBL" id="JAAWVO010056987">
    <property type="protein sequence ID" value="MBN3321871.1"/>
    <property type="molecule type" value="Genomic_DNA"/>
</dbReference>
<keyword evidence="3 9" id="KW-0202">Cytokine</keyword>
<name>A0A8J7P232_ATRSP</name>
<gene>
    <name evidence="11" type="primary">Ccl3_0</name>
    <name evidence="11" type="ORF">GTO95_0011540</name>
</gene>
<dbReference type="Proteomes" id="UP000736164">
    <property type="component" value="Unassembled WGS sequence"/>
</dbReference>
<dbReference type="SUPFAM" id="SSF54117">
    <property type="entry name" value="Interleukin 8-like chemokines"/>
    <property type="match status" value="1"/>
</dbReference>